<reference evidence="9" key="3">
    <citation type="submission" date="2025-04" db="UniProtKB">
        <authorList>
            <consortium name="RefSeq"/>
        </authorList>
    </citation>
    <scope>IDENTIFICATION</scope>
    <source>
        <strain evidence="9">CBS 781.70</strain>
    </source>
</reference>
<dbReference type="InterPro" id="IPR016715">
    <property type="entry name" value="PAF_acetylhydro_eukaryote"/>
</dbReference>
<dbReference type="OrthoDB" id="2363873at2759"/>
<evidence type="ECO:0000256" key="3">
    <source>
        <dbReference type="ARBA" id="ARBA00023098"/>
    </source>
</evidence>
<dbReference type="Proteomes" id="UP000504638">
    <property type="component" value="Unplaced"/>
</dbReference>
<dbReference type="Gene3D" id="3.40.50.1820">
    <property type="entry name" value="alpha/beta hydrolase"/>
    <property type="match status" value="1"/>
</dbReference>
<gene>
    <name evidence="7 9" type="ORF">P152DRAFT_403746</name>
</gene>
<name>A0A6G1FU90_9PEZI</name>
<evidence type="ECO:0000313" key="9">
    <source>
        <dbReference type="RefSeq" id="XP_033530883.1"/>
    </source>
</evidence>
<evidence type="ECO:0000256" key="6">
    <source>
        <dbReference type="SAM" id="MobiDB-lite"/>
    </source>
</evidence>
<dbReference type="AlphaFoldDB" id="A0A6G1FU90"/>
<evidence type="ECO:0000256" key="1">
    <source>
        <dbReference type="ARBA" id="ARBA00022801"/>
    </source>
</evidence>
<proteinExistence type="inferred from homology"/>
<feature type="region of interest" description="Disordered" evidence="6">
    <location>
        <begin position="1"/>
        <end position="47"/>
    </location>
</feature>
<dbReference type="SUPFAM" id="SSF53474">
    <property type="entry name" value="alpha/beta-Hydrolases"/>
    <property type="match status" value="1"/>
</dbReference>
<feature type="compositionally biased region" description="Basic and acidic residues" evidence="6">
    <location>
        <begin position="605"/>
        <end position="615"/>
    </location>
</feature>
<dbReference type="GeneID" id="54417291"/>
<dbReference type="Pfam" id="PF03403">
    <property type="entry name" value="PAF-AH_p_II"/>
    <property type="match status" value="1"/>
</dbReference>
<sequence length="630" mass="70194">MGFRDRISGKGTGRDDTAHKPSTKSFLGQGGIPNAKKPKTRPPTSIRDQPWFLHASLPTYSGPYTVGVMAIEVPAENPRVISEITREGHHILRLETVLMNIYYPAAHGAGSGKSPSGKHRWSRETWLPRPRLESAKGYGKFAGAKWAMVPFFFATTMFTKIPAFRNAGIAEHWPPGGNVDTRGTRVKQEEGEVPEGEEDPPVFPLMVFCHGLGGTRTVYSSVCGEFASYGFVVCAIEHRDGSGPRTIVLHEEEGEGSVEHLERNGVDHHPRQRRRGWDKVDYIYSKYNPDDTAPTSEQGIDKELRHAQLQLRLAEIEEAYNVLAKICNGQGQEVANKNLRRKGYTGASSNGLQGIDWTLWKHRFHLDQATILGHSFGAATAISVLRHPARFPQIAQGVTYDIWSGPVHPSEPNPAHKIRSPLLGINSEAFMYWPSNFHTATALAAEARAQEAPAWLLTLRGTVHLSQSDFSLLYPTLTAGVMRATADPQRAMDLNINATLEFLGKVSPVTRALIARGASDERILDVEPLEVVPDIHRPDDRHLGFALKVPHVYRHRVAPGTARRWKRMRRRWGRERDAEVGESEVWMHVRSEVEEVERFLKENMGHGRGMERGKDENEDVMSGSGVSTPG</sequence>
<dbReference type="PANTHER" id="PTHR10272">
    <property type="entry name" value="PLATELET-ACTIVATING FACTOR ACETYLHYDROLASE"/>
    <property type="match status" value="1"/>
</dbReference>
<evidence type="ECO:0000313" key="8">
    <source>
        <dbReference type="Proteomes" id="UP000504638"/>
    </source>
</evidence>
<feature type="active site" description="Nucleophile" evidence="5">
    <location>
        <position position="375"/>
    </location>
</feature>
<comment type="catalytic activity">
    <reaction evidence="4">
        <text>a 1-O-alkyl-2-acetyl-sn-glycero-3-phosphocholine + H2O = a 1-O-alkyl-sn-glycero-3-phosphocholine + acetate + H(+)</text>
        <dbReference type="Rhea" id="RHEA:17777"/>
        <dbReference type="ChEBI" id="CHEBI:15377"/>
        <dbReference type="ChEBI" id="CHEBI:15378"/>
        <dbReference type="ChEBI" id="CHEBI:30089"/>
        <dbReference type="ChEBI" id="CHEBI:30909"/>
        <dbReference type="ChEBI" id="CHEBI:36707"/>
        <dbReference type="EC" id="3.1.1.47"/>
    </reaction>
</comment>
<dbReference type="GO" id="GO:0016042">
    <property type="term" value="P:lipid catabolic process"/>
    <property type="evidence" value="ECO:0007669"/>
    <property type="project" value="UniProtKB-KW"/>
</dbReference>
<keyword evidence="8" id="KW-1185">Reference proteome</keyword>
<comment type="similarity">
    <text evidence="4">Belongs to the serine esterase family.</text>
</comment>
<dbReference type="RefSeq" id="XP_033530883.1">
    <property type="nucleotide sequence ID" value="XM_033676721.1"/>
</dbReference>
<dbReference type="PIRSF" id="PIRSF018169">
    <property type="entry name" value="PAF_acetylhydrolase"/>
    <property type="match status" value="1"/>
</dbReference>
<accession>A0A6G1FU90</accession>
<evidence type="ECO:0000256" key="2">
    <source>
        <dbReference type="ARBA" id="ARBA00022963"/>
    </source>
</evidence>
<dbReference type="EMBL" id="ML975174">
    <property type="protein sequence ID" value="KAF1809252.1"/>
    <property type="molecule type" value="Genomic_DNA"/>
</dbReference>
<reference evidence="7 9" key="1">
    <citation type="submission" date="2020-01" db="EMBL/GenBank/DDBJ databases">
        <authorList>
            <consortium name="DOE Joint Genome Institute"/>
            <person name="Haridas S."/>
            <person name="Albert R."/>
            <person name="Binder M."/>
            <person name="Bloem J."/>
            <person name="Labutti K."/>
            <person name="Salamov A."/>
            <person name="Andreopoulos B."/>
            <person name="Baker S.E."/>
            <person name="Barry K."/>
            <person name="Bills G."/>
            <person name="Bluhm B.H."/>
            <person name="Cannon C."/>
            <person name="Castanera R."/>
            <person name="Culley D.E."/>
            <person name="Daum C."/>
            <person name="Ezra D."/>
            <person name="Gonzalez J.B."/>
            <person name="Henrissat B."/>
            <person name="Kuo A."/>
            <person name="Liang C."/>
            <person name="Lipzen A."/>
            <person name="Lutzoni F."/>
            <person name="Magnuson J."/>
            <person name="Mondo S."/>
            <person name="Nolan M."/>
            <person name="Ohm R."/>
            <person name="Pangilinan J."/>
            <person name="Park H.-J."/>
            <person name="Ramirez L."/>
            <person name="Alfaro M."/>
            <person name="Sun H."/>
            <person name="Tritt A."/>
            <person name="Yoshinaga Y."/>
            <person name="Zwiers L.-H."/>
            <person name="Turgeon B.G."/>
            <person name="Goodwin S.B."/>
            <person name="Spatafora J.W."/>
            <person name="Crous P.W."/>
            <person name="Grigoriev I.V."/>
        </authorList>
    </citation>
    <scope>NUCLEOTIDE SEQUENCE</scope>
    <source>
        <strain evidence="7 9">CBS 781.70</strain>
    </source>
</reference>
<keyword evidence="3 4" id="KW-0443">Lipid metabolism</keyword>
<feature type="compositionally biased region" description="Basic and acidic residues" evidence="6">
    <location>
        <begin position="1"/>
        <end position="19"/>
    </location>
</feature>
<evidence type="ECO:0000313" key="7">
    <source>
        <dbReference type="EMBL" id="KAF1809252.1"/>
    </source>
</evidence>
<dbReference type="PANTHER" id="PTHR10272:SF0">
    <property type="entry name" value="PLATELET-ACTIVATING FACTOR ACETYLHYDROLASE"/>
    <property type="match status" value="1"/>
</dbReference>
<organism evidence="7">
    <name type="scientific">Eremomyces bilateralis CBS 781.70</name>
    <dbReference type="NCBI Taxonomy" id="1392243"/>
    <lineage>
        <taxon>Eukaryota</taxon>
        <taxon>Fungi</taxon>
        <taxon>Dikarya</taxon>
        <taxon>Ascomycota</taxon>
        <taxon>Pezizomycotina</taxon>
        <taxon>Dothideomycetes</taxon>
        <taxon>Dothideomycetes incertae sedis</taxon>
        <taxon>Eremomycetales</taxon>
        <taxon>Eremomycetaceae</taxon>
        <taxon>Eremomyces</taxon>
    </lineage>
</organism>
<protein>
    <recommendedName>
        <fullName evidence="4">Putative phospholipase</fullName>
        <ecNumber evidence="4">3.1.1.47</ecNumber>
    </recommendedName>
</protein>
<dbReference type="EC" id="3.1.1.47" evidence="4"/>
<feature type="region of interest" description="Disordered" evidence="6">
    <location>
        <begin position="605"/>
        <end position="630"/>
    </location>
</feature>
<dbReference type="InterPro" id="IPR029058">
    <property type="entry name" value="AB_hydrolase_fold"/>
</dbReference>
<feature type="active site" description="Charge relay system" evidence="5">
    <location>
        <position position="464"/>
    </location>
</feature>
<keyword evidence="2 4" id="KW-0442">Lipid degradation</keyword>
<feature type="active site" description="Charge relay system" evidence="5">
    <location>
        <position position="401"/>
    </location>
</feature>
<evidence type="ECO:0000256" key="4">
    <source>
        <dbReference type="PIRNR" id="PIRNR018169"/>
    </source>
</evidence>
<reference evidence="9" key="2">
    <citation type="submission" date="2020-04" db="EMBL/GenBank/DDBJ databases">
        <authorList>
            <consortium name="NCBI Genome Project"/>
        </authorList>
    </citation>
    <scope>NUCLEOTIDE SEQUENCE</scope>
    <source>
        <strain evidence="9">CBS 781.70</strain>
    </source>
</reference>
<dbReference type="GO" id="GO:0003847">
    <property type="term" value="F:1-alkyl-2-acetylglycerophosphocholine esterase activity"/>
    <property type="evidence" value="ECO:0007669"/>
    <property type="project" value="UniProtKB-UniRule"/>
</dbReference>
<keyword evidence="1 4" id="KW-0378">Hydrolase</keyword>
<evidence type="ECO:0000256" key="5">
    <source>
        <dbReference type="PIRSR" id="PIRSR018169-1"/>
    </source>
</evidence>